<dbReference type="AlphaFoldDB" id="A0A495MR39"/>
<proteinExistence type="predicted"/>
<feature type="transmembrane region" description="Helical" evidence="1">
    <location>
        <begin position="85"/>
        <end position="105"/>
    </location>
</feature>
<keyword evidence="1" id="KW-1133">Transmembrane helix</keyword>
<dbReference type="EMBL" id="RBLC01000001">
    <property type="protein sequence ID" value="RKS26729.1"/>
    <property type="molecule type" value="Genomic_DNA"/>
</dbReference>
<feature type="domain" description="Peptidase M56" evidence="2">
    <location>
        <begin position="162"/>
        <end position="253"/>
    </location>
</feature>
<dbReference type="InterPro" id="IPR052173">
    <property type="entry name" value="Beta-lactam_resp_regulator"/>
</dbReference>
<reference evidence="3 4" key="1">
    <citation type="submission" date="2018-10" db="EMBL/GenBank/DDBJ databases">
        <title>Genomic Encyclopedia of Archaeal and Bacterial Type Strains, Phase II (KMG-II): from individual species to whole genera.</title>
        <authorList>
            <person name="Goeker M."/>
        </authorList>
    </citation>
    <scope>NUCLEOTIDE SEQUENCE [LARGE SCALE GENOMIC DNA]</scope>
    <source>
        <strain evidence="3 4">DSM 29537</strain>
    </source>
</reference>
<evidence type="ECO:0000313" key="4">
    <source>
        <dbReference type="Proteomes" id="UP000277579"/>
    </source>
</evidence>
<evidence type="ECO:0000313" key="3">
    <source>
        <dbReference type="EMBL" id="RKS26729.1"/>
    </source>
</evidence>
<dbReference type="Proteomes" id="UP000277579">
    <property type="component" value="Unassembled WGS sequence"/>
</dbReference>
<protein>
    <submittedName>
        <fullName evidence="3">Beta-lactamase regulating signal transducer with metallopeptidase domain</fullName>
    </submittedName>
</protein>
<dbReference type="Pfam" id="PF05569">
    <property type="entry name" value="Peptidase_M56"/>
    <property type="match status" value="1"/>
</dbReference>
<organism evidence="3 4">
    <name type="scientific">Flavobacterium endophyticum</name>
    <dbReference type="NCBI Taxonomy" id="1540163"/>
    <lineage>
        <taxon>Bacteria</taxon>
        <taxon>Pseudomonadati</taxon>
        <taxon>Bacteroidota</taxon>
        <taxon>Flavobacteriia</taxon>
        <taxon>Flavobacteriales</taxon>
        <taxon>Flavobacteriaceae</taxon>
        <taxon>Flavobacterium</taxon>
    </lineage>
</organism>
<feature type="transmembrane region" description="Helical" evidence="1">
    <location>
        <begin position="263"/>
        <end position="281"/>
    </location>
</feature>
<evidence type="ECO:0000259" key="2">
    <source>
        <dbReference type="Pfam" id="PF05569"/>
    </source>
</evidence>
<sequence length="490" mass="57616">MIDFLIKSTISLTLLLGLYHLFLEKEKMHTFNRFYLLFSLLFSFALPFITIEIAFESISKPLLLPNPIQTKNETVAFIKQEDVNYIPILLWSLYAVVTIFFIVRFGKNIYALLSKVRKNRTVSFFYSTLVLVREKSLPHTFLQYIFINGDDYNNRNIQEELYTHELTHVRQRHSYDILFIEIIKTVFWFNPLLLLYKKAIQLNHEFLADENVVKSHKNVPFYQNLLLEKASWNSNFYLASNLNFSVTKKRLIMMTKTTSKSRALLKKLVFLPVLAGLIFLVCLKTTASEKEPEVWINGKQVNENDMNKPISHWHKDQTSEATEASYFAGVRFIMYRTMVRTKNGYEGKDILFDKVYEELTPEDKKRFEIWLRVPKANVKKNPTQKEFEDFKDSKKYGIWLNDTYVSNTELNKFDRSDIVHFSGSFVHKNARSQQHPQPYQFRLYTNDYFDKKDMGKTPKYPGEAITMVEVESKLQKKAGMATPPKIKTGS</sequence>
<feature type="transmembrane region" description="Helical" evidence="1">
    <location>
        <begin position="6"/>
        <end position="22"/>
    </location>
</feature>
<dbReference type="RefSeq" id="WP_121376026.1">
    <property type="nucleotide sequence ID" value="NZ_RBLC01000001.1"/>
</dbReference>
<gene>
    <name evidence="3" type="ORF">CLV94_1797</name>
</gene>
<keyword evidence="4" id="KW-1185">Reference proteome</keyword>
<dbReference type="InterPro" id="IPR008756">
    <property type="entry name" value="Peptidase_M56"/>
</dbReference>
<accession>A0A495MR39</accession>
<evidence type="ECO:0000256" key="1">
    <source>
        <dbReference type="SAM" id="Phobius"/>
    </source>
</evidence>
<dbReference type="PANTHER" id="PTHR34978">
    <property type="entry name" value="POSSIBLE SENSOR-TRANSDUCER PROTEIN BLAR"/>
    <property type="match status" value="1"/>
</dbReference>
<dbReference type="PANTHER" id="PTHR34978:SF3">
    <property type="entry name" value="SLR0241 PROTEIN"/>
    <property type="match status" value="1"/>
</dbReference>
<dbReference type="OrthoDB" id="1522859at2"/>
<comment type="caution">
    <text evidence="3">The sequence shown here is derived from an EMBL/GenBank/DDBJ whole genome shotgun (WGS) entry which is preliminary data.</text>
</comment>
<keyword evidence="1" id="KW-0472">Membrane</keyword>
<keyword evidence="1" id="KW-0812">Transmembrane</keyword>
<name>A0A495MR39_9FLAO</name>
<feature type="transmembrane region" description="Helical" evidence="1">
    <location>
        <begin position="34"/>
        <end position="55"/>
    </location>
</feature>